<keyword evidence="3" id="KW-0645">Protease</keyword>
<dbReference type="Proteomes" id="UP000294919">
    <property type="component" value="Unassembled WGS sequence"/>
</dbReference>
<evidence type="ECO:0000313" key="4">
    <source>
        <dbReference type="Proteomes" id="UP000294919"/>
    </source>
</evidence>
<dbReference type="PANTHER" id="PTHR42776:SF27">
    <property type="entry name" value="DIPEPTIDYL PEPTIDASE FAMILY MEMBER 6"/>
    <property type="match status" value="1"/>
</dbReference>
<dbReference type="SUPFAM" id="SSF53474">
    <property type="entry name" value="alpha/beta-Hydrolases"/>
    <property type="match status" value="1"/>
</dbReference>
<gene>
    <name evidence="3" type="ORF">EV214_13213</name>
</gene>
<dbReference type="GO" id="GO:0004177">
    <property type="term" value="F:aminopeptidase activity"/>
    <property type="evidence" value="ECO:0007669"/>
    <property type="project" value="UniProtKB-KW"/>
</dbReference>
<keyword evidence="1" id="KW-0378">Hydrolase</keyword>
<dbReference type="Pfam" id="PF00326">
    <property type="entry name" value="Peptidase_S9"/>
    <property type="match status" value="1"/>
</dbReference>
<dbReference type="EMBL" id="SLWV01000032">
    <property type="protein sequence ID" value="TCO69348.1"/>
    <property type="molecule type" value="Genomic_DNA"/>
</dbReference>
<name>A0A4R2KH77_9FIRM</name>
<evidence type="ECO:0000259" key="2">
    <source>
        <dbReference type="Pfam" id="PF00326"/>
    </source>
</evidence>
<keyword evidence="3" id="KW-0031">Aminopeptidase</keyword>
<dbReference type="RefSeq" id="WP_132247601.1">
    <property type="nucleotide sequence ID" value="NZ_SLWV01000032.1"/>
</dbReference>
<dbReference type="InterPro" id="IPR029058">
    <property type="entry name" value="AB_hydrolase_fold"/>
</dbReference>
<proteinExistence type="predicted"/>
<comment type="caution">
    <text evidence="3">The sequence shown here is derived from an EMBL/GenBank/DDBJ whole genome shotgun (WGS) entry which is preliminary data.</text>
</comment>
<dbReference type="Gene3D" id="3.40.50.1820">
    <property type="entry name" value="alpha/beta hydrolase"/>
    <property type="match status" value="1"/>
</dbReference>
<dbReference type="GO" id="GO:0006508">
    <property type="term" value="P:proteolysis"/>
    <property type="evidence" value="ECO:0007669"/>
    <property type="project" value="InterPro"/>
</dbReference>
<dbReference type="AlphaFoldDB" id="A0A4R2KH77"/>
<sequence>MKAKIRVDDFLNNRVLTNLKTNGEETYSLFFYNKPNIETDVYDKELYKIDLDTFQIYKIDLEWIPDDFYICYEQIIFKKIKEGQSELYTYHLKTKDLQLMNVLPLEVKEMCIIGDLLYFTASLEKLPKGIVGEGIYDYRLPKYLNNVEKKVTYLFKCDLEGKEIVLLNKLELDIDQVYFDLKYKRIMYTAYKIQSIKTVATDVYTYEINDHLTLKWTDHHYRIGYIGSVSNNHMIFMGIDLRKYSRNDNQDHYMIVRDKKACHLLTKYKDQSNERPGVLTDSRYQVGCPVRIRNGVFYYVTVDRFKDTLRGIDCDGKEFVLDSSLRTIDSYQVFEEGILIAGLDENNLHELYWLQRGKLKKLSSYNEWLKGKNISSPVYVKGSIDGWVIPPIDLIKGKKYPSILMIHGGPKTIYTDVFAYDMQILASQGYYVMYCNPRGSDGRGNEFSNIRGVFGEYAYKDLMDFVDNVLEKYPQIDEKRLGVTGGSYGGYMTNLIITRTSRFKAAVSERGISNIMTAFLSSDIGFQYTFEYMGNKDTPWTNQQMYDQASPLNMANVVKTPTLFAHGRNDIRCHYTESLNMYNALLYHGIETKFSLYEGESHSFTVNGKPSSRFKRYTELLEWFEIFLKGE</sequence>
<protein>
    <submittedName>
        <fullName evidence="3">Dipeptidyl aminopeptidase/acylaminoacyl peptidase</fullName>
    </submittedName>
</protein>
<organism evidence="3 4">
    <name type="scientific">Marinisporobacter balticus</name>
    <dbReference type="NCBI Taxonomy" id="2018667"/>
    <lineage>
        <taxon>Bacteria</taxon>
        <taxon>Bacillati</taxon>
        <taxon>Bacillota</taxon>
        <taxon>Clostridia</taxon>
        <taxon>Peptostreptococcales</taxon>
        <taxon>Thermotaleaceae</taxon>
        <taxon>Marinisporobacter</taxon>
    </lineage>
</organism>
<dbReference type="PANTHER" id="PTHR42776">
    <property type="entry name" value="SERINE PEPTIDASE S9 FAMILY MEMBER"/>
    <property type="match status" value="1"/>
</dbReference>
<accession>A0A4R2KH77</accession>
<dbReference type="InterPro" id="IPR001375">
    <property type="entry name" value="Peptidase_S9_cat"/>
</dbReference>
<evidence type="ECO:0000256" key="1">
    <source>
        <dbReference type="ARBA" id="ARBA00022801"/>
    </source>
</evidence>
<feature type="domain" description="Peptidase S9 prolyl oligopeptidase catalytic" evidence="2">
    <location>
        <begin position="418"/>
        <end position="628"/>
    </location>
</feature>
<dbReference type="GO" id="GO:0004252">
    <property type="term" value="F:serine-type endopeptidase activity"/>
    <property type="evidence" value="ECO:0007669"/>
    <property type="project" value="TreeGrafter"/>
</dbReference>
<evidence type="ECO:0000313" key="3">
    <source>
        <dbReference type="EMBL" id="TCO69348.1"/>
    </source>
</evidence>
<keyword evidence="4" id="KW-1185">Reference proteome</keyword>
<reference evidence="3 4" key="1">
    <citation type="submission" date="2019-03" db="EMBL/GenBank/DDBJ databases">
        <title>Genomic Encyclopedia of Type Strains, Phase IV (KMG-IV): sequencing the most valuable type-strain genomes for metagenomic binning, comparative biology and taxonomic classification.</title>
        <authorList>
            <person name="Goeker M."/>
        </authorList>
    </citation>
    <scope>NUCLEOTIDE SEQUENCE [LARGE SCALE GENOMIC DNA]</scope>
    <source>
        <strain evidence="3 4">DSM 102940</strain>
    </source>
</reference>
<dbReference type="OrthoDB" id="108903at2"/>